<feature type="compositionally biased region" description="Low complexity" evidence="5">
    <location>
        <begin position="498"/>
        <end position="509"/>
    </location>
</feature>
<feature type="region of interest" description="Disordered" evidence="5">
    <location>
        <begin position="536"/>
        <end position="651"/>
    </location>
</feature>
<dbReference type="STRING" id="341454.A0A4S2MZD8"/>
<keyword evidence="3 6" id="KW-1133">Transmembrane helix</keyword>
<dbReference type="AlphaFoldDB" id="A0A4S2MZD8"/>
<dbReference type="PANTHER" id="PTHR23423">
    <property type="entry name" value="ORGANIC SOLUTE TRANSPORTER-RELATED"/>
    <property type="match status" value="1"/>
</dbReference>
<evidence type="ECO:0000256" key="6">
    <source>
        <dbReference type="SAM" id="Phobius"/>
    </source>
</evidence>
<dbReference type="InterPro" id="IPR005178">
    <property type="entry name" value="Ostalpha/TMEM184C"/>
</dbReference>
<feature type="transmembrane region" description="Helical" evidence="6">
    <location>
        <begin position="154"/>
        <end position="173"/>
    </location>
</feature>
<evidence type="ECO:0000256" key="4">
    <source>
        <dbReference type="ARBA" id="ARBA00023136"/>
    </source>
</evidence>
<comment type="subcellular location">
    <subcellularLocation>
        <location evidence="1">Membrane</location>
        <topology evidence="1">Multi-pass membrane protein</topology>
    </subcellularLocation>
</comment>
<feature type="transmembrane region" description="Helical" evidence="6">
    <location>
        <begin position="56"/>
        <end position="77"/>
    </location>
</feature>
<keyword evidence="8" id="KW-1185">Reference proteome</keyword>
<evidence type="ECO:0000256" key="1">
    <source>
        <dbReference type="ARBA" id="ARBA00004141"/>
    </source>
</evidence>
<dbReference type="FunCoup" id="A0A4S2MZD8">
    <property type="interactions" value="590"/>
</dbReference>
<feature type="transmembrane region" description="Helical" evidence="6">
    <location>
        <begin position="20"/>
        <end position="44"/>
    </location>
</feature>
<feature type="transmembrane region" description="Helical" evidence="6">
    <location>
        <begin position="227"/>
        <end position="247"/>
    </location>
</feature>
<dbReference type="EMBL" id="ML220116">
    <property type="protein sequence ID" value="TGZ82101.1"/>
    <property type="molecule type" value="Genomic_DNA"/>
</dbReference>
<gene>
    <name evidence="7" type="ORF">EX30DRAFT_370779</name>
</gene>
<evidence type="ECO:0000256" key="3">
    <source>
        <dbReference type="ARBA" id="ARBA00022989"/>
    </source>
</evidence>
<feature type="compositionally biased region" description="Acidic residues" evidence="5">
    <location>
        <begin position="623"/>
        <end position="632"/>
    </location>
</feature>
<feature type="compositionally biased region" description="Basic and acidic residues" evidence="5">
    <location>
        <begin position="571"/>
        <end position="580"/>
    </location>
</feature>
<protein>
    <submittedName>
        <fullName evidence="7">DUF300-domain-containing protein</fullName>
    </submittedName>
</protein>
<evidence type="ECO:0000256" key="2">
    <source>
        <dbReference type="ARBA" id="ARBA00022692"/>
    </source>
</evidence>
<sequence>MDDVSAFEHGGSGTSKLSRIAIILAGVASLSATLLSMLSIWWQLKNYRKPLLQRYVVRILLMVPIYAISSWISLVSLTASQFVDPIRDMYEAFTIYTFFQLLINFLGGERSLIIMMHGRPPKEHVWPLNLMFPKVDISDPHTFLAIKRGILQYAWLKPPLALAAIIMKATGVYQEGYVGLKSGYFWSGIIYNISVTLSLYSLGVFWVCMTRDLQPFRPVPKFLCIKLIIFASYWQGFFLSILVWLGVIHDVGYYTPDNIARAIQDVLICFELPGFAIAHWYAFSWRDYADNTISAARMPVYHALRDSFGIRDLIEDSKLTFRGKSYQYRLFDPSESVMAHPESNARVARMMEGLRYERGGKSKYWIPQPTSRTGLLTAPGPSNVEHDREIRARDAESGPNRAWRGGNYGAINEPDMNEEDERLYADARTLEYGDYNYPVIMVNRPYFPHSRSYQRYHRPPSPEIITTATNQAVLNHHLAKSPSKATTNQNAPLLAHNSPSPSQSSSSSRISKRSGVVDLIVEDRVAEERERVRLRKEGGAENNAQEPKRLVRQYPPQDAGEVYVSGGDGGSPKKLERRDTGGLFSVGDDDEDADVKDGGVGKNSQYGGDGYKSEEGNAWGKEETDEDEEDPVDTPIKGVYGSFNERNVWGD</sequence>
<dbReference type="InParanoid" id="A0A4S2MZD8"/>
<evidence type="ECO:0000313" key="8">
    <source>
        <dbReference type="Proteomes" id="UP000298138"/>
    </source>
</evidence>
<name>A0A4S2MZD8_9PEZI</name>
<reference evidence="7 8" key="1">
    <citation type="submission" date="2019-04" db="EMBL/GenBank/DDBJ databases">
        <title>Comparative genomics and transcriptomics to analyze fruiting body development in filamentous ascomycetes.</title>
        <authorList>
            <consortium name="DOE Joint Genome Institute"/>
            <person name="Lutkenhaus R."/>
            <person name="Traeger S."/>
            <person name="Breuer J."/>
            <person name="Kuo A."/>
            <person name="Lipzen A."/>
            <person name="Pangilinan J."/>
            <person name="Dilworth D."/>
            <person name="Sandor L."/>
            <person name="Poggeler S."/>
            <person name="Barry K."/>
            <person name="Grigoriev I.V."/>
            <person name="Nowrousian M."/>
        </authorList>
    </citation>
    <scope>NUCLEOTIDE SEQUENCE [LARGE SCALE GENOMIC DNA]</scope>
    <source>
        <strain evidence="7 8">CBS 389.68</strain>
    </source>
</reference>
<evidence type="ECO:0000256" key="5">
    <source>
        <dbReference type="SAM" id="MobiDB-lite"/>
    </source>
</evidence>
<dbReference type="SMART" id="SM01417">
    <property type="entry name" value="Solute_trans_a"/>
    <property type="match status" value="1"/>
</dbReference>
<feature type="transmembrane region" description="Helical" evidence="6">
    <location>
        <begin position="185"/>
        <end position="207"/>
    </location>
</feature>
<feature type="region of interest" description="Disordered" evidence="5">
    <location>
        <begin position="394"/>
        <end position="414"/>
    </location>
</feature>
<feature type="region of interest" description="Disordered" evidence="5">
    <location>
        <begin position="480"/>
        <end position="513"/>
    </location>
</feature>
<organism evidence="7 8">
    <name type="scientific">Ascodesmis nigricans</name>
    <dbReference type="NCBI Taxonomy" id="341454"/>
    <lineage>
        <taxon>Eukaryota</taxon>
        <taxon>Fungi</taxon>
        <taxon>Dikarya</taxon>
        <taxon>Ascomycota</taxon>
        <taxon>Pezizomycotina</taxon>
        <taxon>Pezizomycetes</taxon>
        <taxon>Pezizales</taxon>
        <taxon>Ascodesmidaceae</taxon>
        <taxon>Ascodesmis</taxon>
    </lineage>
</organism>
<keyword evidence="4 6" id="KW-0472">Membrane</keyword>
<dbReference type="OrthoDB" id="5348404at2759"/>
<proteinExistence type="predicted"/>
<accession>A0A4S2MZD8</accession>
<keyword evidence="2 6" id="KW-0812">Transmembrane</keyword>
<evidence type="ECO:0000313" key="7">
    <source>
        <dbReference type="EMBL" id="TGZ82101.1"/>
    </source>
</evidence>
<dbReference type="Proteomes" id="UP000298138">
    <property type="component" value="Unassembled WGS sequence"/>
</dbReference>
<dbReference type="Pfam" id="PF03619">
    <property type="entry name" value="Solute_trans_a"/>
    <property type="match status" value="1"/>
</dbReference>
<dbReference type="GO" id="GO:0016020">
    <property type="term" value="C:membrane"/>
    <property type="evidence" value="ECO:0007669"/>
    <property type="project" value="UniProtKB-SubCell"/>
</dbReference>
<feature type="transmembrane region" description="Helical" evidence="6">
    <location>
        <begin position="89"/>
        <end position="107"/>
    </location>
</feature>